<keyword evidence="1" id="KW-0812">Transmembrane</keyword>
<organism evidence="2">
    <name type="scientific">Candidatus Methanogaster sp. ANME-2c ERB4</name>
    <dbReference type="NCBI Taxonomy" id="2759911"/>
    <lineage>
        <taxon>Archaea</taxon>
        <taxon>Methanobacteriati</taxon>
        <taxon>Methanobacteriota</taxon>
        <taxon>Stenosarchaea group</taxon>
        <taxon>Methanomicrobia</taxon>
        <taxon>Methanosarcinales</taxon>
        <taxon>ANME-2 cluster</taxon>
        <taxon>Candidatus Methanogasteraceae</taxon>
        <taxon>Candidatus Methanogaster</taxon>
    </lineage>
</organism>
<protein>
    <submittedName>
        <fullName evidence="2">Uncharacterized protein</fullName>
    </submittedName>
</protein>
<feature type="transmembrane region" description="Helical" evidence="1">
    <location>
        <begin position="20"/>
        <end position="39"/>
    </location>
</feature>
<sequence length="44" mass="4942">MFPDIVLFASVLLLEYSIQMPLLLFDAVLLASVLSLLEYPSQMP</sequence>
<dbReference type="EMBL" id="MT630808">
    <property type="protein sequence ID" value="QNO43310.1"/>
    <property type="molecule type" value="Genomic_DNA"/>
</dbReference>
<keyword evidence="1" id="KW-0472">Membrane</keyword>
<evidence type="ECO:0000313" key="2">
    <source>
        <dbReference type="EMBL" id="QNO43310.1"/>
    </source>
</evidence>
<evidence type="ECO:0000256" key="1">
    <source>
        <dbReference type="SAM" id="Phobius"/>
    </source>
</evidence>
<gene>
    <name evidence="2" type="ORF">EFIOKIJN_00002</name>
</gene>
<reference evidence="2" key="1">
    <citation type="submission" date="2020-06" db="EMBL/GenBank/DDBJ databases">
        <title>Unique genomic features of the anaerobic methanotrophic archaea.</title>
        <authorList>
            <person name="Chadwick G.L."/>
            <person name="Skennerton C.T."/>
            <person name="Laso-Perez R."/>
            <person name="Leu A.O."/>
            <person name="Speth D.R."/>
            <person name="Yu H."/>
            <person name="Morgan-Lang C."/>
            <person name="Hatzenpichler R."/>
            <person name="Goudeau D."/>
            <person name="Malmstrom R."/>
            <person name="Brazelton W.J."/>
            <person name="Woyke T."/>
            <person name="Hallam S.J."/>
            <person name="Tyson G.W."/>
            <person name="Wegener G."/>
            <person name="Boetius A."/>
            <person name="Orphan V."/>
        </authorList>
    </citation>
    <scope>NUCLEOTIDE SEQUENCE</scope>
</reference>
<name>A0A7G9Y5M6_9EURY</name>
<dbReference type="AlphaFoldDB" id="A0A7G9Y5M6"/>
<keyword evidence="1" id="KW-1133">Transmembrane helix</keyword>
<accession>A0A7G9Y5M6</accession>
<proteinExistence type="predicted"/>